<reference evidence="2" key="1">
    <citation type="submission" date="2024-07" db="EMBL/GenBank/DDBJ databases">
        <authorList>
            <person name="Yu S.T."/>
        </authorList>
    </citation>
    <scope>NUCLEOTIDE SEQUENCE</scope>
    <source>
        <strain evidence="2">R11</strain>
    </source>
</reference>
<dbReference type="GO" id="GO:0016747">
    <property type="term" value="F:acyltransferase activity, transferring groups other than amino-acyl groups"/>
    <property type="evidence" value="ECO:0007669"/>
    <property type="project" value="InterPro"/>
</dbReference>
<dbReference type="InterPro" id="IPR013653">
    <property type="entry name" value="GCN5-like_dom"/>
</dbReference>
<accession>A0AB39N354</accession>
<organism evidence="2">
    <name type="scientific">Streptomyces sp. R11</name>
    <dbReference type="NCBI Taxonomy" id="3238625"/>
    <lineage>
        <taxon>Bacteria</taxon>
        <taxon>Bacillati</taxon>
        <taxon>Actinomycetota</taxon>
        <taxon>Actinomycetes</taxon>
        <taxon>Kitasatosporales</taxon>
        <taxon>Streptomycetaceae</taxon>
        <taxon>Streptomyces</taxon>
    </lineage>
</organism>
<sequence>MRPDGWHLSDDVDDFLARAGGFLRSRPGPHVMQLTWAERVRTRGADAFGTEAPVFGMLERAGEVRATFYQLPPRAMGLSPLSPEQADSLAARLAALGHLPPSVNADHGTATAFAEAWQRHTGATAKLRDTRLRLYRLGTLTPPEPMPTGRGRVLGEQDFEQVMFWCGEFAKAVGEVVSIDAGSWASTRFADKRYTLWETPDGTPVSIAGMNPLIGGQIQVDIVYTPADLRGHGYAGAVTAEVSRAALTAGAKDVVLFADLANPKSNALYQRLGYRTLTDWSAYDFSGSGAEPAHLG</sequence>
<feature type="domain" description="GCN5-related N-acetyltransferase Rv2170-like" evidence="1">
    <location>
        <begin position="222"/>
        <end position="277"/>
    </location>
</feature>
<dbReference type="RefSeq" id="WP_369271914.1">
    <property type="nucleotide sequence ID" value="NZ_CP163432.1"/>
</dbReference>
<protein>
    <submittedName>
        <fullName evidence="2">GNAT family N-acetyltransferase</fullName>
    </submittedName>
</protein>
<evidence type="ECO:0000313" key="2">
    <source>
        <dbReference type="EMBL" id="XDQ11689.1"/>
    </source>
</evidence>
<dbReference type="SUPFAM" id="SSF55729">
    <property type="entry name" value="Acyl-CoA N-acyltransferases (Nat)"/>
    <property type="match status" value="1"/>
</dbReference>
<dbReference type="Gene3D" id="3.40.630.30">
    <property type="match status" value="1"/>
</dbReference>
<dbReference type="Pfam" id="PF08445">
    <property type="entry name" value="FR47"/>
    <property type="match status" value="1"/>
</dbReference>
<dbReference type="AlphaFoldDB" id="A0AB39N354"/>
<evidence type="ECO:0000259" key="1">
    <source>
        <dbReference type="Pfam" id="PF08445"/>
    </source>
</evidence>
<name>A0AB39N354_9ACTN</name>
<dbReference type="InterPro" id="IPR016181">
    <property type="entry name" value="Acyl_CoA_acyltransferase"/>
</dbReference>
<gene>
    <name evidence="2" type="ORF">AB5J55_19460</name>
</gene>
<dbReference type="EMBL" id="CP163432">
    <property type="protein sequence ID" value="XDQ11689.1"/>
    <property type="molecule type" value="Genomic_DNA"/>
</dbReference>
<proteinExistence type="predicted"/>